<keyword evidence="4 5" id="KW-0539">Nucleus</keyword>
<dbReference type="PROSITE" id="PS51253">
    <property type="entry name" value="HTH_CENPB"/>
    <property type="match status" value="1"/>
</dbReference>
<feature type="domain" description="HTH psq-type" evidence="6">
    <location>
        <begin position="1"/>
        <end position="52"/>
    </location>
</feature>
<keyword evidence="9" id="KW-1185">Reference proteome</keyword>
<dbReference type="Pfam" id="PF03184">
    <property type="entry name" value="DDE_1"/>
    <property type="match status" value="1"/>
</dbReference>
<dbReference type="InterPro" id="IPR050863">
    <property type="entry name" value="CenT-Element_Derived"/>
</dbReference>
<organism evidence="8 9">
    <name type="scientific">Pelusios castaneus</name>
    <name type="common">West African mud turtle</name>
    <dbReference type="NCBI Taxonomy" id="367368"/>
    <lineage>
        <taxon>Eukaryota</taxon>
        <taxon>Metazoa</taxon>
        <taxon>Chordata</taxon>
        <taxon>Craniata</taxon>
        <taxon>Vertebrata</taxon>
        <taxon>Euteleostomi</taxon>
        <taxon>Archelosauria</taxon>
        <taxon>Testudinata</taxon>
        <taxon>Testudines</taxon>
        <taxon>Pleurodira</taxon>
        <taxon>Pelomedusidae</taxon>
        <taxon>Pelusios</taxon>
    </lineage>
</organism>
<comment type="subcellular location">
    <subcellularLocation>
        <location evidence="1 5">Nucleus</location>
    </subcellularLocation>
</comment>
<name>A0A8C8RRY5_9SAUR</name>
<evidence type="ECO:0000256" key="5">
    <source>
        <dbReference type="PROSITE-ProRule" id="PRU00320"/>
    </source>
</evidence>
<dbReference type="Gene3D" id="3.30.420.10">
    <property type="entry name" value="Ribonuclease H-like superfamily/Ribonuclease H"/>
    <property type="match status" value="1"/>
</dbReference>
<dbReference type="PROSITE" id="PS50960">
    <property type="entry name" value="HTH_PSQ"/>
    <property type="match status" value="1"/>
</dbReference>
<reference evidence="8" key="1">
    <citation type="submission" date="2025-08" db="UniProtKB">
        <authorList>
            <consortium name="Ensembl"/>
        </authorList>
    </citation>
    <scope>IDENTIFICATION</scope>
</reference>
<reference evidence="8" key="2">
    <citation type="submission" date="2025-09" db="UniProtKB">
        <authorList>
            <consortium name="Ensembl"/>
        </authorList>
    </citation>
    <scope>IDENTIFICATION</scope>
</reference>
<keyword evidence="3 5" id="KW-0238">DNA-binding</keyword>
<evidence type="ECO:0008006" key="10">
    <source>
        <dbReference type="Google" id="ProtNLM"/>
    </source>
</evidence>
<dbReference type="InterPro" id="IPR006600">
    <property type="entry name" value="HTH_CenpB_DNA-bd_dom"/>
</dbReference>
<dbReference type="Pfam" id="PF04218">
    <property type="entry name" value="CENP-B_N"/>
    <property type="match status" value="1"/>
</dbReference>
<evidence type="ECO:0000256" key="4">
    <source>
        <dbReference type="ARBA" id="ARBA00023242"/>
    </source>
</evidence>
<dbReference type="AlphaFoldDB" id="A0A8C8RRY5"/>
<evidence type="ECO:0000259" key="7">
    <source>
        <dbReference type="PROSITE" id="PS51253"/>
    </source>
</evidence>
<dbReference type="InterPro" id="IPR004875">
    <property type="entry name" value="DDE_SF_endonuclease_dom"/>
</dbReference>
<evidence type="ECO:0000259" key="6">
    <source>
        <dbReference type="PROSITE" id="PS50960"/>
    </source>
</evidence>
<dbReference type="Pfam" id="PF03221">
    <property type="entry name" value="HTH_Tnp_Tc5"/>
    <property type="match status" value="1"/>
</dbReference>
<protein>
    <recommendedName>
        <fullName evidence="10">HTH CENPB-type domain-containing protein</fullName>
    </recommendedName>
</protein>
<comment type="similarity">
    <text evidence="2">Belongs to the tigger transposable element derived protein family.</text>
</comment>
<proteinExistence type="inferred from homology"/>
<dbReference type="InterPro" id="IPR007889">
    <property type="entry name" value="HTH_Psq"/>
</dbReference>
<dbReference type="SMART" id="SM00674">
    <property type="entry name" value="CENPB"/>
    <property type="match status" value="1"/>
</dbReference>
<sequence length="577" mass="65429">MAGVKRQRSYTVAEKLAAIDRVHNGETQAKISRDLGIAESTLRGWIKNETKLRSFVQNVDSEVSLERKRVRYSAKPDVDKALSTWFVQERAKGTPLSGPILQAQATKFGTLMGDETYQASKGFISRFKTRHGISQVSISGESRSANETAANEFPAKLKTIIETENYNEEQMYNCDETALFAKLLPEKTLALKYETQKTAGFKKIKDRVTLLFCTNKTGSHKLTPLLIGRFNNPRCFQHLNKAKLPVIYSSSKNAWMTRSIFEEWFHNSFVPAVRKHLRKKKLEPKALLLLDNCPAHPPSELLVSNDGQIRVLYLPFNTTSKIQPLDQGIIQNFKTNYRGDLVSEMISCESSSVSDFLKELNIKEIIYLVKKAWDGVKQKSIENCWMKALGPAFSVNSCASENPNDTDSEPEFKGFTEEDILLTKTQTKEDKGKFIFQLIKDFNLNTSPEIINEWLELNENGSTTEDLTEEEIITGCETGSDCESDEERLQEKGVDDNDENYVEKAKISHSEALNAAETLAQYMEEQDAKTIQILQLRGMIDFVKKKKAKAGKQQKITSYFIKPPSQQDEPADYINFI</sequence>
<evidence type="ECO:0000256" key="2">
    <source>
        <dbReference type="ARBA" id="ARBA00010881"/>
    </source>
</evidence>
<feature type="DNA-binding region" description="H-T-H motif" evidence="5">
    <location>
        <begin position="28"/>
        <end position="48"/>
    </location>
</feature>
<evidence type="ECO:0000256" key="3">
    <source>
        <dbReference type="ARBA" id="ARBA00023125"/>
    </source>
</evidence>
<dbReference type="PANTHER" id="PTHR19303">
    <property type="entry name" value="TRANSPOSON"/>
    <property type="match status" value="1"/>
</dbReference>
<dbReference type="GO" id="GO:0003677">
    <property type="term" value="F:DNA binding"/>
    <property type="evidence" value="ECO:0007669"/>
    <property type="project" value="UniProtKB-UniRule"/>
</dbReference>
<dbReference type="Ensembl" id="ENSPCET00000009255.1">
    <property type="protein sequence ID" value="ENSPCEP00000008941.1"/>
    <property type="gene ID" value="ENSPCEG00000007181.1"/>
</dbReference>
<dbReference type="InterPro" id="IPR036397">
    <property type="entry name" value="RNaseH_sf"/>
</dbReference>
<evidence type="ECO:0000313" key="8">
    <source>
        <dbReference type="Ensembl" id="ENSPCEP00000008941.1"/>
    </source>
</evidence>
<accession>A0A8C8RRY5</accession>
<dbReference type="InterPro" id="IPR009057">
    <property type="entry name" value="Homeodomain-like_sf"/>
</dbReference>
<dbReference type="InterPro" id="IPR036388">
    <property type="entry name" value="WH-like_DNA-bd_sf"/>
</dbReference>
<dbReference type="GO" id="GO:0005634">
    <property type="term" value="C:nucleus"/>
    <property type="evidence" value="ECO:0007669"/>
    <property type="project" value="UniProtKB-SubCell"/>
</dbReference>
<feature type="domain" description="HTH CENPB-type" evidence="7">
    <location>
        <begin position="66"/>
        <end position="137"/>
    </location>
</feature>
<dbReference type="Gene3D" id="1.10.10.10">
    <property type="entry name" value="Winged helix-like DNA-binding domain superfamily/Winged helix DNA-binding domain"/>
    <property type="match status" value="1"/>
</dbReference>
<evidence type="ECO:0000256" key="1">
    <source>
        <dbReference type="ARBA" id="ARBA00004123"/>
    </source>
</evidence>
<dbReference type="Proteomes" id="UP000694393">
    <property type="component" value="Unplaced"/>
</dbReference>
<dbReference type="SUPFAM" id="SSF46689">
    <property type="entry name" value="Homeodomain-like"/>
    <property type="match status" value="2"/>
</dbReference>
<evidence type="ECO:0000313" key="9">
    <source>
        <dbReference type="Proteomes" id="UP000694393"/>
    </source>
</evidence>
<dbReference type="PANTHER" id="PTHR19303:SF56">
    <property type="entry name" value="TIGGER TRANSPOSABLE ELEMENT-DERIVED PROTEIN 5"/>
    <property type="match status" value="1"/>
</dbReference>
<dbReference type="Gene3D" id="1.10.10.60">
    <property type="entry name" value="Homeodomain-like"/>
    <property type="match status" value="1"/>
</dbReference>